<evidence type="ECO:0000313" key="2">
    <source>
        <dbReference type="EMBL" id="ABL97675.1"/>
    </source>
</evidence>
<dbReference type="NCBIfam" id="TIGR00778">
    <property type="entry name" value="ahpD_dom"/>
    <property type="match status" value="1"/>
</dbReference>
<sequence length="196" mass="21886">MTRESEMTFNGESVRQDFKEFEELFNGVESFMGYLPNAYLSMAERPALLSAFSGLAASVFQSEGIDIQTKQLIALASSLASGCKYCQAHTSHGAERAGVENEKIVEILNYVESTKYSDKEKAILDLSFAAGKTPNQSAKRHFDNLHQHFSKKEITDIVSVIALFGFLNRWNDTMGTVLEDVPENFVENQLKPLGWS</sequence>
<dbReference type="InterPro" id="IPR029032">
    <property type="entry name" value="AhpD-like"/>
</dbReference>
<protein>
    <submittedName>
        <fullName evidence="2">Possible carboxymuconolactone decarboxylase</fullName>
    </submittedName>
</protein>
<proteinExistence type="predicted"/>
<name>A4GHW4_9BACT</name>
<dbReference type="EMBL" id="EF089399">
    <property type="protein sequence ID" value="ABL97675.1"/>
    <property type="molecule type" value="Genomic_DNA"/>
</dbReference>
<dbReference type="GO" id="GO:0051920">
    <property type="term" value="F:peroxiredoxin activity"/>
    <property type="evidence" value="ECO:0007669"/>
    <property type="project" value="InterPro"/>
</dbReference>
<organism evidence="2">
    <name type="scientific">uncultured marine bacterium EB0_39H12</name>
    <dbReference type="NCBI Taxonomy" id="415437"/>
    <lineage>
        <taxon>Bacteria</taxon>
        <taxon>environmental samples</taxon>
    </lineage>
</organism>
<dbReference type="Pfam" id="PF02627">
    <property type="entry name" value="CMD"/>
    <property type="match status" value="1"/>
</dbReference>
<accession>A4GHW4</accession>
<dbReference type="AlphaFoldDB" id="A4GHW4"/>
<dbReference type="InterPro" id="IPR004675">
    <property type="entry name" value="AhpD_core"/>
</dbReference>
<dbReference type="SUPFAM" id="SSF69118">
    <property type="entry name" value="AhpD-like"/>
    <property type="match status" value="1"/>
</dbReference>
<feature type="domain" description="Carboxymuconolactone decarboxylase-like" evidence="1">
    <location>
        <begin position="46"/>
        <end position="124"/>
    </location>
</feature>
<dbReference type="PANTHER" id="PTHR35446">
    <property type="entry name" value="SI:CH211-175M2.5"/>
    <property type="match status" value="1"/>
</dbReference>
<dbReference type="Gene3D" id="1.20.1290.10">
    <property type="entry name" value="AhpD-like"/>
    <property type="match status" value="1"/>
</dbReference>
<dbReference type="PANTHER" id="PTHR35446:SF2">
    <property type="entry name" value="CARBOXYMUCONOLACTONE DECARBOXYLASE-LIKE DOMAIN-CONTAINING PROTEIN"/>
    <property type="match status" value="1"/>
</dbReference>
<evidence type="ECO:0000259" key="1">
    <source>
        <dbReference type="Pfam" id="PF02627"/>
    </source>
</evidence>
<dbReference type="InterPro" id="IPR003779">
    <property type="entry name" value="CMD-like"/>
</dbReference>
<reference evidence="2" key="1">
    <citation type="journal article" date="2007" name="Environ. Microbiol.">
        <title>Proteorhodopsin photosystem gene clusters exhibit co-evolutionary trends and shared ancestry among diverse marine microbial phyla.</title>
        <authorList>
            <person name="McCarren J."/>
            <person name="Delong E.F."/>
        </authorList>
    </citation>
    <scope>NUCLEOTIDE SEQUENCE</scope>
</reference>
<gene>
    <name evidence="2" type="ORF">MBMO_EB0-39H12.0051</name>
</gene>